<dbReference type="Gene3D" id="3.40.50.150">
    <property type="entry name" value="Vaccinia Virus protein VP39"/>
    <property type="match status" value="1"/>
</dbReference>
<reference evidence="7 8" key="1">
    <citation type="submission" date="2019-02" db="EMBL/GenBank/DDBJ databases">
        <title>Deep-cultivation of Planctomycetes and their phenomic and genomic characterization uncovers novel biology.</title>
        <authorList>
            <person name="Wiegand S."/>
            <person name="Jogler M."/>
            <person name="Boedeker C."/>
            <person name="Pinto D."/>
            <person name="Vollmers J."/>
            <person name="Rivas-Marin E."/>
            <person name="Kohn T."/>
            <person name="Peeters S.H."/>
            <person name="Heuer A."/>
            <person name="Rast P."/>
            <person name="Oberbeckmann S."/>
            <person name="Bunk B."/>
            <person name="Jeske O."/>
            <person name="Meyerdierks A."/>
            <person name="Storesund J.E."/>
            <person name="Kallscheuer N."/>
            <person name="Luecker S."/>
            <person name="Lage O.M."/>
            <person name="Pohl T."/>
            <person name="Merkel B.J."/>
            <person name="Hornburger P."/>
            <person name="Mueller R.-W."/>
            <person name="Bruemmer F."/>
            <person name="Labrenz M."/>
            <person name="Spormann A.M."/>
            <person name="Op den Camp H."/>
            <person name="Overmann J."/>
            <person name="Amann R."/>
            <person name="Jetten M.S.M."/>
            <person name="Mascher T."/>
            <person name="Medema M.H."/>
            <person name="Devos D.P."/>
            <person name="Kaster A.-K."/>
            <person name="Ovreas L."/>
            <person name="Rohde M."/>
            <person name="Galperin M.Y."/>
            <person name="Jogler C."/>
        </authorList>
    </citation>
    <scope>NUCLEOTIDE SEQUENCE [LARGE SCALE GENOMIC DNA]</scope>
    <source>
        <strain evidence="7 8">ETA_A8</strain>
    </source>
</reference>
<organism evidence="7 8">
    <name type="scientific">Anatilimnocola aggregata</name>
    <dbReference type="NCBI Taxonomy" id="2528021"/>
    <lineage>
        <taxon>Bacteria</taxon>
        <taxon>Pseudomonadati</taxon>
        <taxon>Planctomycetota</taxon>
        <taxon>Planctomycetia</taxon>
        <taxon>Pirellulales</taxon>
        <taxon>Pirellulaceae</taxon>
        <taxon>Anatilimnocola</taxon>
    </lineage>
</organism>
<dbReference type="InterPro" id="IPR001077">
    <property type="entry name" value="COMT_C"/>
</dbReference>
<dbReference type="KEGG" id="aagg:ETAA8_59060"/>
<dbReference type="GO" id="GO:0032259">
    <property type="term" value="P:methylation"/>
    <property type="evidence" value="ECO:0007669"/>
    <property type="project" value="UniProtKB-KW"/>
</dbReference>
<evidence type="ECO:0000256" key="3">
    <source>
        <dbReference type="ARBA" id="ARBA00022691"/>
    </source>
</evidence>
<protein>
    <submittedName>
        <fullName evidence="7">Multifunctional cyclase-dehydratase-3-O-methyl transferase TcmN</fullName>
        <ecNumber evidence="7">2.1.1.-</ecNumber>
    </submittedName>
</protein>
<dbReference type="RefSeq" id="WP_145096754.1">
    <property type="nucleotide sequence ID" value="NZ_CP036274.1"/>
</dbReference>
<dbReference type="Proteomes" id="UP000315017">
    <property type="component" value="Chromosome"/>
</dbReference>
<dbReference type="PIRSF" id="PIRSF005739">
    <property type="entry name" value="O-mtase"/>
    <property type="match status" value="1"/>
</dbReference>
<dbReference type="Pfam" id="PF00891">
    <property type="entry name" value="Methyltransf_2"/>
    <property type="match status" value="1"/>
</dbReference>
<dbReference type="GO" id="GO:0046983">
    <property type="term" value="F:protein dimerization activity"/>
    <property type="evidence" value="ECO:0007669"/>
    <property type="project" value="InterPro"/>
</dbReference>
<evidence type="ECO:0000313" key="8">
    <source>
        <dbReference type="Proteomes" id="UP000315017"/>
    </source>
</evidence>
<keyword evidence="1 7" id="KW-0489">Methyltransferase</keyword>
<feature type="domain" description="O-methyltransferase C-terminal" evidence="5">
    <location>
        <begin position="106"/>
        <end position="312"/>
    </location>
</feature>
<name>A0A517YKL1_9BACT</name>
<keyword evidence="8" id="KW-1185">Reference proteome</keyword>
<dbReference type="Gene3D" id="1.10.10.10">
    <property type="entry name" value="Winged helix-like DNA-binding domain superfamily/Winged helix DNA-binding domain"/>
    <property type="match status" value="1"/>
</dbReference>
<sequence length="332" mass="35911">MNNVLALKQMITGYWTSQAIYVAAKLELADKLASGPKSVAELAKATSTDEGALFRMLRALSSVGVFTQQADGKFALSPLADPLRKNAEDSQWAMAVMMGEEHFSAWGELLYSIQTGQGSFRKVYGEGVFDYLGKHPEQAAVFDAAMTSIHGKETALMADAYDFSQFGTLCDVGGGNGSTIATILQRNPKLKGVLFDLPHVVERAKPNLSAAGVLARCELVSGSFFEQVNVTADAIMMRHIIHDWDDAKCITILKNCRAAIGPNGKVLVVESVVPTGNEPGFVKWLDLTMLVIPEGKERTESEYRELFAAAGLKLQRVVHTAGELDILEAVPA</sequence>
<dbReference type="InterPro" id="IPR029063">
    <property type="entry name" value="SAM-dependent_MTases_sf"/>
</dbReference>
<evidence type="ECO:0000313" key="7">
    <source>
        <dbReference type="EMBL" id="QDU30758.1"/>
    </source>
</evidence>
<feature type="active site" description="Proton acceptor" evidence="4">
    <location>
        <position position="242"/>
    </location>
</feature>
<dbReference type="GO" id="GO:0008171">
    <property type="term" value="F:O-methyltransferase activity"/>
    <property type="evidence" value="ECO:0007669"/>
    <property type="project" value="InterPro"/>
</dbReference>
<evidence type="ECO:0000256" key="4">
    <source>
        <dbReference type="PIRSR" id="PIRSR005739-1"/>
    </source>
</evidence>
<accession>A0A517YKL1</accession>
<dbReference type="PROSITE" id="PS51683">
    <property type="entry name" value="SAM_OMT_II"/>
    <property type="match status" value="1"/>
</dbReference>
<dbReference type="InterPro" id="IPR036388">
    <property type="entry name" value="WH-like_DNA-bd_sf"/>
</dbReference>
<evidence type="ECO:0000256" key="1">
    <source>
        <dbReference type="ARBA" id="ARBA00022603"/>
    </source>
</evidence>
<evidence type="ECO:0000259" key="6">
    <source>
        <dbReference type="Pfam" id="PF08100"/>
    </source>
</evidence>
<evidence type="ECO:0000259" key="5">
    <source>
        <dbReference type="Pfam" id="PF00891"/>
    </source>
</evidence>
<dbReference type="PANTHER" id="PTHR43712">
    <property type="entry name" value="PUTATIVE (AFU_ORTHOLOGUE AFUA_4G14580)-RELATED"/>
    <property type="match status" value="1"/>
</dbReference>
<dbReference type="InterPro" id="IPR012967">
    <property type="entry name" value="COMT_dimerisation"/>
</dbReference>
<dbReference type="SUPFAM" id="SSF53335">
    <property type="entry name" value="S-adenosyl-L-methionine-dependent methyltransferases"/>
    <property type="match status" value="1"/>
</dbReference>
<keyword evidence="2 7" id="KW-0808">Transferase</keyword>
<dbReference type="AlphaFoldDB" id="A0A517YKL1"/>
<dbReference type="Pfam" id="PF08100">
    <property type="entry name" value="Dimerisation"/>
    <property type="match status" value="1"/>
</dbReference>
<dbReference type="InterPro" id="IPR036390">
    <property type="entry name" value="WH_DNA-bd_sf"/>
</dbReference>
<feature type="domain" description="O-methyltransferase dimerisation" evidence="6">
    <location>
        <begin position="9"/>
        <end position="81"/>
    </location>
</feature>
<keyword evidence="3" id="KW-0949">S-adenosyl-L-methionine</keyword>
<gene>
    <name evidence="7" type="primary">tcmN</name>
    <name evidence="7" type="ORF">ETAA8_59060</name>
</gene>
<dbReference type="PANTHER" id="PTHR43712:SF2">
    <property type="entry name" value="O-METHYLTRANSFERASE CICE"/>
    <property type="match status" value="1"/>
</dbReference>
<dbReference type="EC" id="2.1.1.-" evidence="7"/>
<dbReference type="SUPFAM" id="SSF46785">
    <property type="entry name" value="Winged helix' DNA-binding domain"/>
    <property type="match status" value="1"/>
</dbReference>
<dbReference type="InterPro" id="IPR016461">
    <property type="entry name" value="COMT-like"/>
</dbReference>
<dbReference type="OrthoDB" id="7418600at2"/>
<dbReference type="EMBL" id="CP036274">
    <property type="protein sequence ID" value="QDU30758.1"/>
    <property type="molecule type" value="Genomic_DNA"/>
</dbReference>
<proteinExistence type="predicted"/>
<evidence type="ECO:0000256" key="2">
    <source>
        <dbReference type="ARBA" id="ARBA00022679"/>
    </source>
</evidence>